<feature type="transmembrane region" description="Helical" evidence="1">
    <location>
        <begin position="12"/>
        <end position="33"/>
    </location>
</feature>
<dbReference type="SUPFAM" id="SSF109998">
    <property type="entry name" value="Triger factor/SurA peptide-binding domain-like"/>
    <property type="match status" value="1"/>
</dbReference>
<protein>
    <recommendedName>
        <fullName evidence="2">PpiC domain-containing protein</fullName>
    </recommendedName>
</protein>
<dbReference type="RefSeq" id="WP_344764465.1">
    <property type="nucleotide sequence ID" value="NZ_BAAAZE010000012.1"/>
</dbReference>
<evidence type="ECO:0000313" key="4">
    <source>
        <dbReference type="Proteomes" id="UP001501353"/>
    </source>
</evidence>
<reference evidence="4" key="1">
    <citation type="journal article" date="2019" name="Int. J. Syst. Evol. Microbiol.">
        <title>The Global Catalogue of Microorganisms (GCM) 10K type strain sequencing project: providing services to taxonomists for standard genome sequencing and annotation.</title>
        <authorList>
            <consortium name="The Broad Institute Genomics Platform"/>
            <consortium name="The Broad Institute Genome Sequencing Center for Infectious Disease"/>
            <person name="Wu L."/>
            <person name="Ma J."/>
        </authorList>
    </citation>
    <scope>NUCLEOTIDE SEQUENCE [LARGE SCALE GENOMIC DNA]</scope>
    <source>
        <strain evidence="4">JCM 16673</strain>
    </source>
</reference>
<keyword evidence="1" id="KW-1133">Transmembrane helix</keyword>
<keyword evidence="1" id="KW-0812">Transmembrane</keyword>
<comment type="caution">
    <text evidence="3">The sequence shown here is derived from an EMBL/GenBank/DDBJ whole genome shotgun (WGS) entry which is preliminary data.</text>
</comment>
<sequence>MNKSSGYSKPLISSIVVGIMVLAGGAYFGLDILRSAAAKESRNDMNTVKQGSNRIVAVVDGAEIAEAELLPFLNAGLDKAVAVDRAINKVVAANSADKMYRQAAKTALQSARNEVLASVFINQRSQEVRNAVTDKDVKTFYDTRVNAEDFTTFKLKFFVSVDGKEAQDVFDGVGRGEKDAMAKLTWVRKDGEHYLTAAEVPYGLGIAVKKLKAGQRLQPVTVREGALVLYVDDVKANPKPELTKVEGEIKDLLVAERFNDDMKARRAAAKIELHS</sequence>
<keyword evidence="4" id="KW-1185">Reference proteome</keyword>
<dbReference type="Pfam" id="PF13145">
    <property type="entry name" value="Rotamase_2"/>
    <property type="match status" value="1"/>
</dbReference>
<accession>A0ABP7TR86</accession>
<evidence type="ECO:0000259" key="2">
    <source>
        <dbReference type="Pfam" id="PF13145"/>
    </source>
</evidence>
<evidence type="ECO:0000256" key="1">
    <source>
        <dbReference type="SAM" id="Phobius"/>
    </source>
</evidence>
<dbReference type="InterPro" id="IPR000297">
    <property type="entry name" value="PPIase_PpiC"/>
</dbReference>
<gene>
    <name evidence="3" type="ORF">GCM10022212_30360</name>
</gene>
<keyword evidence="1" id="KW-0472">Membrane</keyword>
<proteinExistence type="predicted"/>
<name>A0ABP7TR86_9BURK</name>
<dbReference type="EMBL" id="BAAAZE010000012">
    <property type="protein sequence ID" value="GAA4030025.1"/>
    <property type="molecule type" value="Genomic_DNA"/>
</dbReference>
<dbReference type="InterPro" id="IPR027304">
    <property type="entry name" value="Trigger_fact/SurA_dom_sf"/>
</dbReference>
<organism evidence="3 4">
    <name type="scientific">Actimicrobium antarcticum</name>
    <dbReference type="NCBI Taxonomy" id="1051899"/>
    <lineage>
        <taxon>Bacteria</taxon>
        <taxon>Pseudomonadati</taxon>
        <taxon>Pseudomonadota</taxon>
        <taxon>Betaproteobacteria</taxon>
        <taxon>Burkholderiales</taxon>
        <taxon>Oxalobacteraceae</taxon>
        <taxon>Actimicrobium</taxon>
    </lineage>
</organism>
<evidence type="ECO:0000313" key="3">
    <source>
        <dbReference type="EMBL" id="GAA4030025.1"/>
    </source>
</evidence>
<dbReference type="Proteomes" id="UP001501353">
    <property type="component" value="Unassembled WGS sequence"/>
</dbReference>
<feature type="domain" description="PpiC" evidence="2">
    <location>
        <begin position="132"/>
        <end position="244"/>
    </location>
</feature>